<reference evidence="2 3" key="1">
    <citation type="submission" date="2018-05" db="EMBL/GenBank/DDBJ databases">
        <title>Abyssibacter profundi OUC007T gen. nov., sp. nov, a marine bacterium isolated from seawater of the Mariana Trench.</title>
        <authorList>
            <person name="Zhou S."/>
        </authorList>
    </citation>
    <scope>NUCLEOTIDE SEQUENCE [LARGE SCALE GENOMIC DNA]</scope>
    <source>
        <strain evidence="2 3">OUC007</strain>
    </source>
</reference>
<evidence type="ECO:0000313" key="3">
    <source>
        <dbReference type="Proteomes" id="UP000251800"/>
    </source>
</evidence>
<proteinExistence type="predicted"/>
<feature type="signal peptide" evidence="1">
    <location>
        <begin position="1"/>
        <end position="23"/>
    </location>
</feature>
<dbReference type="RefSeq" id="WP_109718456.1">
    <property type="nucleotide sequence ID" value="NZ_QEQK01000001.1"/>
</dbReference>
<organism evidence="2 3">
    <name type="scientific">Abyssibacter profundi</name>
    <dbReference type="NCBI Taxonomy" id="2182787"/>
    <lineage>
        <taxon>Bacteria</taxon>
        <taxon>Pseudomonadati</taxon>
        <taxon>Pseudomonadota</taxon>
        <taxon>Gammaproteobacteria</taxon>
        <taxon>Chromatiales</taxon>
        <taxon>Oceanococcaceae</taxon>
        <taxon>Abyssibacter</taxon>
    </lineage>
</organism>
<keyword evidence="1" id="KW-0732">Signal</keyword>
<protein>
    <recommendedName>
        <fullName evidence="4">Outer membrane protein beta-barrel domain-containing protein</fullName>
    </recommendedName>
</protein>
<dbReference type="SUPFAM" id="SSF56935">
    <property type="entry name" value="Porins"/>
    <property type="match status" value="1"/>
</dbReference>
<accession>A0A363UQ27</accession>
<name>A0A363UQ27_9GAMM</name>
<evidence type="ECO:0000256" key="1">
    <source>
        <dbReference type="SAM" id="SignalP"/>
    </source>
</evidence>
<feature type="chain" id="PRO_5016858039" description="Outer membrane protein beta-barrel domain-containing protein" evidence="1">
    <location>
        <begin position="24"/>
        <end position="178"/>
    </location>
</feature>
<dbReference type="EMBL" id="QEQK01000001">
    <property type="protein sequence ID" value="PWN57600.1"/>
    <property type="molecule type" value="Genomic_DNA"/>
</dbReference>
<dbReference type="Proteomes" id="UP000251800">
    <property type="component" value="Unassembled WGS sequence"/>
</dbReference>
<evidence type="ECO:0000313" key="2">
    <source>
        <dbReference type="EMBL" id="PWN57600.1"/>
    </source>
</evidence>
<dbReference type="OrthoDB" id="5730472at2"/>
<gene>
    <name evidence="2" type="ORF">DEH80_00200</name>
</gene>
<comment type="caution">
    <text evidence="2">The sequence shown here is derived from an EMBL/GenBank/DDBJ whole genome shotgun (WGS) entry which is preliminary data.</text>
</comment>
<sequence>MTTKGFAKLAGIAALGCSATAMAHNYTYIDALYLNTDPDFGEDYDGFGIGGAAAVSPDLHLFGQISDQDELERLTAGLALNHNLQPGLDLVAGASFESVEIGNSDDTGIGLRADLRWLVPDTRLELSPGLRYVDLYDDGDTALRVAGRYGLTPAVKLQAAMEFADDADTVSAGARFEF</sequence>
<dbReference type="AlphaFoldDB" id="A0A363UQ27"/>
<keyword evidence="3" id="KW-1185">Reference proteome</keyword>
<evidence type="ECO:0008006" key="4">
    <source>
        <dbReference type="Google" id="ProtNLM"/>
    </source>
</evidence>